<dbReference type="EMBL" id="UYRU01049451">
    <property type="protein sequence ID" value="VDN10573.1"/>
    <property type="molecule type" value="Genomic_DNA"/>
</dbReference>
<proteinExistence type="predicted"/>
<evidence type="ECO:0008006" key="3">
    <source>
        <dbReference type="Google" id="ProtNLM"/>
    </source>
</evidence>
<dbReference type="Proteomes" id="UP000281553">
    <property type="component" value="Unassembled WGS sequence"/>
</dbReference>
<accession>A0A3P7LIP0</accession>
<sequence length="133" mass="15375">MCCLHKRPHCHPDTNPLDGVHKHPRKWYLPSEWPAVDFTHLHRLHYPYHRPRNNDKFHLSNPNTQYTQPPTILIATAPTISCVLLSLTCPHYDCALTLRVGLVGHLQIRHTEAIEPVPEALTYARRTCLNCPH</sequence>
<gene>
    <name evidence="1" type="ORF">DILT_LOCUS6404</name>
</gene>
<evidence type="ECO:0000313" key="1">
    <source>
        <dbReference type="EMBL" id="VDN10573.1"/>
    </source>
</evidence>
<organism evidence="1 2">
    <name type="scientific">Dibothriocephalus latus</name>
    <name type="common">Fish tapeworm</name>
    <name type="synonym">Diphyllobothrium latum</name>
    <dbReference type="NCBI Taxonomy" id="60516"/>
    <lineage>
        <taxon>Eukaryota</taxon>
        <taxon>Metazoa</taxon>
        <taxon>Spiralia</taxon>
        <taxon>Lophotrochozoa</taxon>
        <taxon>Platyhelminthes</taxon>
        <taxon>Cestoda</taxon>
        <taxon>Eucestoda</taxon>
        <taxon>Diphyllobothriidea</taxon>
        <taxon>Diphyllobothriidae</taxon>
        <taxon>Dibothriocephalus</taxon>
    </lineage>
</organism>
<keyword evidence="2" id="KW-1185">Reference proteome</keyword>
<dbReference type="OrthoDB" id="6316310at2759"/>
<name>A0A3P7LIP0_DIBLA</name>
<reference evidence="1 2" key="1">
    <citation type="submission" date="2018-11" db="EMBL/GenBank/DDBJ databases">
        <authorList>
            <consortium name="Pathogen Informatics"/>
        </authorList>
    </citation>
    <scope>NUCLEOTIDE SEQUENCE [LARGE SCALE GENOMIC DNA]</scope>
</reference>
<dbReference type="AlphaFoldDB" id="A0A3P7LIP0"/>
<evidence type="ECO:0000313" key="2">
    <source>
        <dbReference type="Proteomes" id="UP000281553"/>
    </source>
</evidence>
<protein>
    <recommendedName>
        <fullName evidence="3">C2H2-type domain-containing protein</fullName>
    </recommendedName>
</protein>